<dbReference type="InterPro" id="IPR000192">
    <property type="entry name" value="Aminotrans_V_dom"/>
</dbReference>
<dbReference type="Gene3D" id="3.90.1150.10">
    <property type="entry name" value="Aspartate Aminotransferase, domain 1"/>
    <property type="match status" value="1"/>
</dbReference>
<dbReference type="Gene3D" id="3.40.640.10">
    <property type="entry name" value="Type I PLP-dependent aspartate aminotransferase-like (Major domain)"/>
    <property type="match status" value="1"/>
</dbReference>
<evidence type="ECO:0000256" key="2">
    <source>
        <dbReference type="ARBA" id="ARBA00002824"/>
    </source>
</evidence>
<dbReference type="Pfam" id="PF00266">
    <property type="entry name" value="Aminotran_5"/>
    <property type="match status" value="1"/>
</dbReference>
<dbReference type="EC" id="2.8.1.7" evidence="8"/>
<dbReference type="GO" id="GO:0030170">
    <property type="term" value="F:pyridoxal phosphate binding"/>
    <property type="evidence" value="ECO:0007669"/>
    <property type="project" value="UniProtKB-UniRule"/>
</dbReference>
<organism evidence="10 11">
    <name type="scientific">Cupriavidus lacunae</name>
    <dbReference type="NCBI Taxonomy" id="2666307"/>
    <lineage>
        <taxon>Bacteria</taxon>
        <taxon>Pseudomonadati</taxon>
        <taxon>Pseudomonadota</taxon>
        <taxon>Betaproteobacteria</taxon>
        <taxon>Burkholderiales</taxon>
        <taxon>Burkholderiaceae</taxon>
        <taxon>Cupriavidus</taxon>
    </lineage>
</organism>
<comment type="cofactor">
    <cofactor evidence="1 7">
        <name>pyridoxal 5'-phosphate</name>
        <dbReference type="ChEBI" id="CHEBI:597326"/>
    </cofactor>
</comment>
<evidence type="ECO:0000256" key="5">
    <source>
        <dbReference type="ARBA" id="ARBA00022898"/>
    </source>
</evidence>
<dbReference type="InterPro" id="IPR015422">
    <property type="entry name" value="PyrdxlP-dep_Trfase_small"/>
</dbReference>
<accession>A0A370NMJ2</accession>
<dbReference type="GO" id="GO:0031071">
    <property type="term" value="F:cysteine desulfurase activity"/>
    <property type="evidence" value="ECO:0007669"/>
    <property type="project" value="UniProtKB-UniRule"/>
</dbReference>
<dbReference type="SUPFAM" id="SSF53383">
    <property type="entry name" value="PLP-dependent transferases"/>
    <property type="match status" value="1"/>
</dbReference>
<evidence type="ECO:0000256" key="7">
    <source>
        <dbReference type="RuleBase" id="RU004504"/>
    </source>
</evidence>
<gene>
    <name evidence="10" type="ORF">DN412_30025</name>
</gene>
<evidence type="ECO:0000259" key="9">
    <source>
        <dbReference type="Pfam" id="PF00266"/>
    </source>
</evidence>
<evidence type="ECO:0000256" key="6">
    <source>
        <dbReference type="ARBA" id="ARBA00050776"/>
    </source>
</evidence>
<dbReference type="PANTHER" id="PTHR43586:SF8">
    <property type="entry name" value="CYSTEINE DESULFURASE 1, CHLOROPLASTIC"/>
    <property type="match status" value="1"/>
</dbReference>
<dbReference type="EMBL" id="QKWJ01000056">
    <property type="protein sequence ID" value="RDK06728.1"/>
    <property type="molecule type" value="Genomic_DNA"/>
</dbReference>
<comment type="similarity">
    <text evidence="3 8">Belongs to the class-V pyridoxal-phosphate-dependent aminotransferase family. Csd subfamily.</text>
</comment>
<reference evidence="11" key="1">
    <citation type="submission" date="2018-06" db="EMBL/GenBank/DDBJ databases">
        <authorList>
            <person name="Feng T."/>
            <person name="Jeon C.O."/>
        </authorList>
    </citation>
    <scope>NUCLEOTIDE SEQUENCE [LARGE SCALE GENOMIC DNA]</scope>
    <source>
        <strain evidence="11">S23</strain>
    </source>
</reference>
<evidence type="ECO:0000256" key="4">
    <source>
        <dbReference type="ARBA" id="ARBA00022679"/>
    </source>
</evidence>
<dbReference type="AlphaFoldDB" id="A0A370NMJ2"/>
<dbReference type="Proteomes" id="UP000255165">
    <property type="component" value="Unassembled WGS sequence"/>
</dbReference>
<dbReference type="PROSITE" id="PS00595">
    <property type="entry name" value="AA_TRANSFER_CLASS_5"/>
    <property type="match status" value="1"/>
</dbReference>
<keyword evidence="5 8" id="KW-0663">Pyridoxal phosphate</keyword>
<keyword evidence="4 8" id="KW-0808">Transferase</keyword>
<dbReference type="InterPro" id="IPR010970">
    <property type="entry name" value="Cys_dSase_SufS"/>
</dbReference>
<dbReference type="InterPro" id="IPR015424">
    <property type="entry name" value="PyrdxlP-dep_Trfase"/>
</dbReference>
<comment type="function">
    <text evidence="2 8">Catalyzes the removal of elemental sulfur and selenium atoms from L-cysteine, L-cystine, L-selenocysteine, and L-selenocystine to produce L-alanine.</text>
</comment>
<dbReference type="CDD" id="cd06453">
    <property type="entry name" value="SufS_like"/>
    <property type="match status" value="1"/>
</dbReference>
<evidence type="ECO:0000313" key="10">
    <source>
        <dbReference type="EMBL" id="RDK06728.1"/>
    </source>
</evidence>
<proteinExistence type="inferred from homology"/>
<keyword evidence="11" id="KW-1185">Reference proteome</keyword>
<feature type="domain" description="Aminotransferase class V" evidence="9">
    <location>
        <begin position="42"/>
        <end position="410"/>
    </location>
</feature>
<protein>
    <recommendedName>
        <fullName evidence="8">Cysteine desulfurase</fullName>
        <ecNumber evidence="8">2.8.1.7</ecNumber>
    </recommendedName>
</protein>
<evidence type="ECO:0000256" key="1">
    <source>
        <dbReference type="ARBA" id="ARBA00001933"/>
    </source>
</evidence>
<dbReference type="RefSeq" id="WP_115214900.1">
    <property type="nucleotide sequence ID" value="NZ_QKWJ01000056.1"/>
</dbReference>
<comment type="caution">
    <text evidence="10">The sequence shown here is derived from an EMBL/GenBank/DDBJ whole genome shotgun (WGS) entry which is preliminary data.</text>
</comment>
<dbReference type="InterPro" id="IPR020578">
    <property type="entry name" value="Aminotrans_V_PyrdxlP_BS"/>
</dbReference>
<evidence type="ECO:0000256" key="8">
    <source>
        <dbReference type="RuleBase" id="RU004506"/>
    </source>
</evidence>
<evidence type="ECO:0000313" key="11">
    <source>
        <dbReference type="Proteomes" id="UP000255165"/>
    </source>
</evidence>
<dbReference type="InterPro" id="IPR016454">
    <property type="entry name" value="Cysteine_dSase"/>
</dbReference>
<dbReference type="GO" id="GO:0006534">
    <property type="term" value="P:cysteine metabolic process"/>
    <property type="evidence" value="ECO:0007669"/>
    <property type="project" value="UniProtKB-UniRule"/>
</dbReference>
<dbReference type="PANTHER" id="PTHR43586">
    <property type="entry name" value="CYSTEINE DESULFURASE"/>
    <property type="match status" value="1"/>
</dbReference>
<comment type="catalytic activity">
    <reaction evidence="6 8">
        <text>(sulfur carrier)-H + L-cysteine = (sulfur carrier)-SH + L-alanine</text>
        <dbReference type="Rhea" id="RHEA:43892"/>
        <dbReference type="Rhea" id="RHEA-COMP:14737"/>
        <dbReference type="Rhea" id="RHEA-COMP:14739"/>
        <dbReference type="ChEBI" id="CHEBI:29917"/>
        <dbReference type="ChEBI" id="CHEBI:35235"/>
        <dbReference type="ChEBI" id="CHEBI:57972"/>
        <dbReference type="ChEBI" id="CHEBI:64428"/>
        <dbReference type="EC" id="2.8.1.7"/>
    </reaction>
</comment>
<dbReference type="PIRSF" id="PIRSF005572">
    <property type="entry name" value="NifS"/>
    <property type="match status" value="1"/>
</dbReference>
<sequence length="422" mass="45435">MNTAAHELMAVKRALPAVSLEVERLRRDFPILRQTVNGKPLVYLDNAATTQKPQSVIDCEARYYSALNANVHRGVHTLSQRATDAYEAARDAVRDLINAAGREEIVFVRGTTEAINLVAASFGQRLRPGDEILISTMEHHSNIVPWQLACQRTGALLQVAPINDAGELMLEQFAQLLGPRTRLVALTHLSNALGTVNPVRHIIELAHARGIPVLIDGAQAVPHLKVDVQALDCDFYAFSGHKLYGPTGVGVLYGKAALLDAMPPYQGGGDMIREVTFRKTTYNELPYKFEAGTPNIAGVIALGAAIGYVSALGLEAIAAHEHALLAYASAQAAQVAGLRMIGRAADRASILSFTLDGIHPHDVGTILDQHGVAVRAGHHCAMPVMERFGVPATVRASFALYNTREEVDALFAAVRAAQEVFA</sequence>
<dbReference type="NCBIfam" id="TIGR01979">
    <property type="entry name" value="sufS"/>
    <property type="match status" value="1"/>
</dbReference>
<dbReference type="InterPro" id="IPR015421">
    <property type="entry name" value="PyrdxlP-dep_Trfase_major"/>
</dbReference>
<name>A0A370NMJ2_9BURK</name>
<evidence type="ECO:0000256" key="3">
    <source>
        <dbReference type="ARBA" id="ARBA00010447"/>
    </source>
</evidence>